<dbReference type="HOGENOM" id="CLU_087250_0_0_10"/>
<keyword evidence="3" id="KW-1185">Reference proteome</keyword>
<dbReference type="Proteomes" id="UP000009049">
    <property type="component" value="Chromosome"/>
</dbReference>
<organism evidence="2 3">
    <name type="scientific">Robiginitalea biformata (strain ATCC BAA-864 / DSM 15991 / KCTC 12146 / HTCC2501)</name>
    <dbReference type="NCBI Taxonomy" id="313596"/>
    <lineage>
        <taxon>Bacteria</taxon>
        <taxon>Pseudomonadati</taxon>
        <taxon>Bacteroidota</taxon>
        <taxon>Flavobacteriia</taxon>
        <taxon>Flavobacteriales</taxon>
        <taxon>Flavobacteriaceae</taxon>
        <taxon>Robiginitalea</taxon>
    </lineage>
</organism>
<sequence>MAEKKSKKEKKSTRALAVVPATQLEAEDLRVLESAKRRMENIGWAMEGLNQLGNKIDKQVSRLSEGQQKQLQQISYTVLQRVVQSNLKTMDPDKAKPASLNTAYQAMASLSGAIGGAFGFVAFAADMALTTKLMMRSIMDIARSEGEDLRELDTQLACLQVFALGGKSKHDDSLDTGYYALRMSIRSALRGVANPLAKAIGQVAGRFSVQVTEKFAAQAVPVIGAVGGAAINTAFMTHFQNMAEAHFAVRRLERKYGLEAVEAAYHAIGDVAKQ</sequence>
<dbReference type="OrthoDB" id="1238772at2"/>
<reference evidence="2 3" key="1">
    <citation type="journal article" date="2009" name="J. Bacteriol.">
        <title>Complete genome sequence of Robiginitalea biformata HTCC2501.</title>
        <authorList>
            <person name="Oh H.M."/>
            <person name="Giovannoni S.J."/>
            <person name="Lee K."/>
            <person name="Ferriera S."/>
            <person name="Johnson J."/>
            <person name="Cho J.C."/>
        </authorList>
    </citation>
    <scope>NUCLEOTIDE SEQUENCE [LARGE SCALE GENOMIC DNA]</scope>
    <source>
        <strain evidence="3">ATCC BAA-864 / HTCC2501 / KCTC 12146</strain>
    </source>
</reference>
<keyword evidence="1" id="KW-0472">Membrane</keyword>
<dbReference type="KEGG" id="rbi:RB2501_06315"/>
<dbReference type="STRING" id="313596.RB2501_06315"/>
<keyword evidence="1" id="KW-0812">Transmembrane</keyword>
<accession>A4CHT3</accession>
<evidence type="ECO:0000256" key="1">
    <source>
        <dbReference type="SAM" id="Phobius"/>
    </source>
</evidence>
<dbReference type="PANTHER" id="PTHR41260:SF1">
    <property type="entry name" value="PROTEIN ECSC"/>
    <property type="match status" value="1"/>
</dbReference>
<dbReference type="RefSeq" id="WP_015753248.1">
    <property type="nucleotide sequence ID" value="NC_013222.1"/>
</dbReference>
<dbReference type="eggNOG" id="ENOG502Z7KX">
    <property type="taxonomic scope" value="Bacteria"/>
</dbReference>
<dbReference type="Pfam" id="PF12787">
    <property type="entry name" value="EcsC"/>
    <property type="match status" value="1"/>
</dbReference>
<gene>
    <name evidence="2" type="ordered locus">RB2501_06315</name>
</gene>
<name>A4CHT3_ROBBH</name>
<evidence type="ECO:0000313" key="2">
    <source>
        <dbReference type="EMBL" id="EAR16491.1"/>
    </source>
</evidence>
<dbReference type="PANTHER" id="PTHR41260">
    <property type="entry name" value="PROTEIN ECSC"/>
    <property type="match status" value="1"/>
</dbReference>
<feature type="transmembrane region" description="Helical" evidence="1">
    <location>
        <begin position="106"/>
        <end position="129"/>
    </location>
</feature>
<evidence type="ECO:0008006" key="4">
    <source>
        <dbReference type="Google" id="ProtNLM"/>
    </source>
</evidence>
<keyword evidence="1" id="KW-1133">Transmembrane helix</keyword>
<proteinExistence type="predicted"/>
<dbReference type="EMBL" id="CP001712">
    <property type="protein sequence ID" value="EAR16491.1"/>
    <property type="molecule type" value="Genomic_DNA"/>
</dbReference>
<protein>
    <recommendedName>
        <fullName evidence="4">EcsC family protein</fullName>
    </recommendedName>
</protein>
<evidence type="ECO:0000313" key="3">
    <source>
        <dbReference type="Proteomes" id="UP000009049"/>
    </source>
</evidence>
<dbReference type="InterPro" id="IPR024787">
    <property type="entry name" value="EcsC"/>
</dbReference>
<dbReference type="AlphaFoldDB" id="A4CHT3"/>